<reference evidence="3 4" key="1">
    <citation type="journal article" date="2009" name="Int. J. Syst. Evol. Microbiol.">
        <title>Transfer of Teichococcus ludipueritiae and Muricoccus roseus to the genus Roseomonas, as Roseomonas ludipueritiae comb. nov. and Roseomonas rosea comb. nov., respectively, and emended description of the genus Roseomonas.</title>
        <authorList>
            <person name="Sanchez-Porro C."/>
            <person name="Gallego V."/>
            <person name="Busse H.J."/>
            <person name="Kampfer P."/>
            <person name="Ventosa A."/>
        </authorList>
    </citation>
    <scope>NUCLEOTIDE SEQUENCE [LARGE SCALE GENOMIC DNA]</scope>
    <source>
        <strain evidence="3 4">DSM 14915</strain>
    </source>
</reference>
<keyword evidence="1" id="KW-0067">ATP-binding</keyword>
<evidence type="ECO:0000259" key="2">
    <source>
        <dbReference type="PROSITE" id="PS50975"/>
    </source>
</evidence>
<name>A0ABR7RD43_9PROT</name>
<dbReference type="Gene3D" id="3.30.470.20">
    <property type="entry name" value="ATP-grasp fold, B domain"/>
    <property type="match status" value="1"/>
</dbReference>
<dbReference type="InterPro" id="IPR011761">
    <property type="entry name" value="ATP-grasp"/>
</dbReference>
<comment type="caution">
    <text evidence="3">The sequence shown here is derived from an EMBL/GenBank/DDBJ whole genome shotgun (WGS) entry which is preliminary data.</text>
</comment>
<accession>A0ABR7RD43</accession>
<evidence type="ECO:0000313" key="3">
    <source>
        <dbReference type="EMBL" id="MBC9179769.1"/>
    </source>
</evidence>
<gene>
    <name evidence="3" type="ORF">IBL25_22755</name>
</gene>
<dbReference type="PROSITE" id="PS50975">
    <property type="entry name" value="ATP_GRASP"/>
    <property type="match status" value="1"/>
</dbReference>
<organism evidence="3 4">
    <name type="scientific">Pseudoroseomonas ludipueritiae</name>
    <dbReference type="NCBI Taxonomy" id="198093"/>
    <lineage>
        <taxon>Bacteria</taxon>
        <taxon>Pseudomonadati</taxon>
        <taxon>Pseudomonadota</taxon>
        <taxon>Alphaproteobacteria</taxon>
        <taxon>Acetobacterales</taxon>
        <taxon>Acetobacteraceae</taxon>
        <taxon>Pseudoroseomonas</taxon>
    </lineage>
</organism>
<dbReference type="Proteomes" id="UP000603940">
    <property type="component" value="Unassembled WGS sequence"/>
</dbReference>
<keyword evidence="1" id="KW-0547">Nucleotide-binding</keyword>
<evidence type="ECO:0000256" key="1">
    <source>
        <dbReference type="PROSITE-ProRule" id="PRU00409"/>
    </source>
</evidence>
<proteinExistence type="predicted"/>
<sequence>MPEKTGHVPGDVRKCLILASGSRLQYRALRCAADHFSAAYVLGTIEAKPLSSSHACRDFLEAPVGKENFQDLSPDFINRICAERQIGYILPSDSATTRYLTTVRNRLHARCYPVPPTEVFDILDNKFLFSKLCGELELPYPRSHFAEDGAVLMALAAHGRIRSPSVAKPLSMAGSFGVTKLVWDSPADLRGRVDYSPILVQDYIDGTDISAFFLCQGGRDLAWVIYRRDKEKTEFLDMPPILDACRKINRHLEYDGVLGFDIRISPDGSFYFLECNPRFWYNMHIAQMAGLNFVALGFESGEPDGAALNIRDVSVTNLRAVLRKAATHWVLDRLDRKVLRYFSSDLVSNLWMLQQRLSKAGRMADGHSL</sequence>
<evidence type="ECO:0000313" key="4">
    <source>
        <dbReference type="Proteomes" id="UP000603940"/>
    </source>
</evidence>
<dbReference type="EMBL" id="JACTUZ010000180">
    <property type="protein sequence ID" value="MBC9179769.1"/>
    <property type="molecule type" value="Genomic_DNA"/>
</dbReference>
<dbReference type="Pfam" id="PF15632">
    <property type="entry name" value="ATPgrasp_Ter"/>
    <property type="match status" value="1"/>
</dbReference>
<dbReference type="RefSeq" id="WP_187780778.1">
    <property type="nucleotide sequence ID" value="NZ_JACTUZ010000180.1"/>
</dbReference>
<keyword evidence="4" id="KW-1185">Reference proteome</keyword>
<feature type="domain" description="ATP-grasp" evidence="2">
    <location>
        <begin position="130"/>
        <end position="302"/>
    </location>
</feature>
<dbReference type="SUPFAM" id="SSF56059">
    <property type="entry name" value="Glutathione synthetase ATP-binding domain-like"/>
    <property type="match status" value="1"/>
</dbReference>
<protein>
    <submittedName>
        <fullName evidence="3">ATP-grasp domain-containing protein</fullName>
    </submittedName>
</protein>